<dbReference type="VEuPathDB" id="TriTrypDB:LdBPK_302520.1"/>
<proteinExistence type="predicted"/>
<organism evidence="1 2">
    <name type="scientific">Leishmania donovani</name>
    <dbReference type="NCBI Taxonomy" id="5661"/>
    <lineage>
        <taxon>Eukaryota</taxon>
        <taxon>Discoba</taxon>
        <taxon>Euglenozoa</taxon>
        <taxon>Kinetoplastea</taxon>
        <taxon>Metakinetoplastina</taxon>
        <taxon>Trypanosomatida</taxon>
        <taxon>Trypanosomatidae</taxon>
        <taxon>Leishmaniinae</taxon>
        <taxon>Leishmania</taxon>
    </lineage>
</organism>
<name>E9BLZ5_LEIDO</name>
<protein>
    <submittedName>
        <fullName evidence="1">AAA family ATPase-like protein</fullName>
    </submittedName>
</protein>
<evidence type="ECO:0000313" key="2">
    <source>
        <dbReference type="Proteomes" id="UP000008980"/>
    </source>
</evidence>
<dbReference type="AlphaFoldDB" id="E9BLZ5"/>
<reference evidence="2" key="2">
    <citation type="submission" date="2011-02" db="EMBL/GenBank/DDBJ databases">
        <title>Whole genome sequencing of Leishmania donovani clinical lines reveals dynamic variation related to drug resistance.</title>
        <authorList>
            <person name="Downing T."/>
            <person name="Imamura H."/>
            <person name="Sanders M."/>
            <person name="Decuypere S."/>
            <person name="Hertz-Fowler C."/>
            <person name="Clark T.G."/>
            <person name="Rijal S."/>
            <person name="Sundar S."/>
            <person name="Quail M.A."/>
            <person name="De Doncker S."/>
            <person name="Maes I."/>
            <person name="Vanaerschot M."/>
            <person name="Stark O."/>
            <person name="Schonian G."/>
            <person name="Dujardin J.C."/>
            <person name="Berriman M."/>
        </authorList>
    </citation>
    <scope>NUCLEOTIDE SEQUENCE [LARGE SCALE GENOMIC DNA]</scope>
    <source>
        <strain evidence="2">BPK282A1</strain>
    </source>
</reference>
<accession>E9BLZ5</accession>
<dbReference type="KEGG" id="ldo:LDBPK_302520"/>
<dbReference type="EMBL" id="FR799617">
    <property type="protein sequence ID" value="CBZ36273.1"/>
    <property type="molecule type" value="Genomic_DNA"/>
</dbReference>
<sequence>MAEGGGTGPGPCDCTRLRQVWVGELRAFKQSWHSTAPHLRTFSLWSILHVTRSASVLARMGLIFLCSPLFLYRAHSHVFFFLLSILSASRIPLRASSCSHCFFNARKEAARATPPA</sequence>
<gene>
    <name evidence="1" type="ORF">LDBPK_302520</name>
</gene>
<reference evidence="1 2" key="1">
    <citation type="journal article" date="2011" name="Genome Res.">
        <title>Whole genome sequencing of multiple Leishmania donovani clinical isolates provides insights into population structure and mechanisms of drug resistance.</title>
        <authorList>
            <person name="Downing T."/>
            <person name="Imamura H."/>
            <person name="Decuypere S."/>
            <person name="Clark T.G."/>
            <person name="Coombs G.H."/>
            <person name="Cotton J.A."/>
            <person name="Hilley J.D."/>
            <person name="de Doncker S."/>
            <person name="Maes I."/>
            <person name="Mottram J.C."/>
            <person name="Quail M.A."/>
            <person name="Rijal S."/>
            <person name="Sanders M."/>
            <person name="Schonian G."/>
            <person name="Stark O."/>
            <person name="Sundar S."/>
            <person name="Vanaerschot M."/>
            <person name="Hertz-Fowler C."/>
            <person name="Dujardin J.C."/>
            <person name="Berriman M."/>
        </authorList>
    </citation>
    <scope>NUCLEOTIDE SEQUENCE [LARGE SCALE GENOMIC DNA]</scope>
    <source>
        <strain evidence="1 2">BPK282A1</strain>
    </source>
</reference>
<dbReference type="RefSeq" id="XP_003862963.1">
    <property type="nucleotide sequence ID" value="XM_003862915.1"/>
</dbReference>
<dbReference type="Proteomes" id="UP000008980">
    <property type="component" value="Chromosome 30"/>
</dbReference>
<evidence type="ECO:0000313" key="1">
    <source>
        <dbReference type="EMBL" id="CBZ36273.1"/>
    </source>
</evidence>
<dbReference type="GeneID" id="13385672"/>